<evidence type="ECO:0000256" key="1">
    <source>
        <dbReference type="ARBA" id="ARBA00022801"/>
    </source>
</evidence>
<dbReference type="PRINTS" id="PR00111">
    <property type="entry name" value="ABHYDROLASE"/>
</dbReference>
<dbReference type="PANTHER" id="PTHR43798">
    <property type="entry name" value="MONOACYLGLYCEROL LIPASE"/>
    <property type="match status" value="1"/>
</dbReference>
<dbReference type="RefSeq" id="WP_354445523.1">
    <property type="nucleotide sequence ID" value="NZ_JBEPSH010000006.1"/>
</dbReference>
<sequence length="280" mass="30556">MTLPVNSSPEIAKSLPLGECTLNVHDVGQGEPILLIHGSGPGVTAWANWRGVIPVLSQRARVVAPDMLGFGYTSCPASKPLNVDAWVQQLTDLLNALGLPQVSVVGNSFGGAIALALAHRHPDRVKRLVLMGAVGLSFPISEGLEKVWGYQPSLEAMRELIGVFAFDQKIVTPELVKMRYEASTRADVQERFAALFPAPRQRGVDMLALPESALRGITQQTLIIHGRDDRVIPLEVSERLVRLIPHSDLHVFGECGHWVQIEKAAAFTRLISEFLLETQA</sequence>
<organism evidence="3 4">
    <name type="scientific">Ottowia thiooxydans</name>
    <dbReference type="NCBI Taxonomy" id="219182"/>
    <lineage>
        <taxon>Bacteria</taxon>
        <taxon>Pseudomonadati</taxon>
        <taxon>Pseudomonadota</taxon>
        <taxon>Betaproteobacteria</taxon>
        <taxon>Burkholderiales</taxon>
        <taxon>Comamonadaceae</taxon>
        <taxon>Ottowia</taxon>
    </lineage>
</organism>
<protein>
    <submittedName>
        <fullName evidence="3">2-hydroxymuconate-semialdehyde hydrolase</fullName>
        <ecNumber evidence="3">3.7.1.9</ecNumber>
    </submittedName>
</protein>
<dbReference type="GO" id="GO:0018775">
    <property type="term" value="F:2-hydroxymuconate-semialdehyde hydrolase activity"/>
    <property type="evidence" value="ECO:0007669"/>
    <property type="project" value="UniProtKB-EC"/>
</dbReference>
<proteinExistence type="predicted"/>
<dbReference type="PRINTS" id="PR00412">
    <property type="entry name" value="EPOXHYDRLASE"/>
</dbReference>
<dbReference type="Proteomes" id="UP001549320">
    <property type="component" value="Unassembled WGS sequence"/>
</dbReference>
<name>A0ABV2QBG0_9BURK</name>
<reference evidence="3 4" key="1">
    <citation type="submission" date="2024-06" db="EMBL/GenBank/DDBJ databases">
        <title>Sorghum-associated microbial communities from plants grown in Nebraska, USA.</title>
        <authorList>
            <person name="Schachtman D."/>
        </authorList>
    </citation>
    <scope>NUCLEOTIDE SEQUENCE [LARGE SCALE GENOMIC DNA]</scope>
    <source>
        <strain evidence="3 4">2709</strain>
    </source>
</reference>
<keyword evidence="4" id="KW-1185">Reference proteome</keyword>
<accession>A0ABV2QBG0</accession>
<dbReference type="Gene3D" id="3.40.50.1820">
    <property type="entry name" value="alpha/beta hydrolase"/>
    <property type="match status" value="1"/>
</dbReference>
<dbReference type="InterPro" id="IPR029058">
    <property type="entry name" value="AB_hydrolase_fold"/>
</dbReference>
<keyword evidence="1 3" id="KW-0378">Hydrolase</keyword>
<comment type="caution">
    <text evidence="3">The sequence shown here is derived from an EMBL/GenBank/DDBJ whole genome shotgun (WGS) entry which is preliminary data.</text>
</comment>
<feature type="domain" description="AB hydrolase-1" evidence="2">
    <location>
        <begin position="32"/>
        <end position="264"/>
    </location>
</feature>
<dbReference type="EMBL" id="JBEPSH010000006">
    <property type="protein sequence ID" value="MET4578360.1"/>
    <property type="molecule type" value="Genomic_DNA"/>
</dbReference>
<evidence type="ECO:0000259" key="2">
    <source>
        <dbReference type="Pfam" id="PF00561"/>
    </source>
</evidence>
<dbReference type="InterPro" id="IPR000073">
    <property type="entry name" value="AB_hydrolase_1"/>
</dbReference>
<dbReference type="InterPro" id="IPR050266">
    <property type="entry name" value="AB_hydrolase_sf"/>
</dbReference>
<evidence type="ECO:0000313" key="4">
    <source>
        <dbReference type="Proteomes" id="UP001549320"/>
    </source>
</evidence>
<evidence type="ECO:0000313" key="3">
    <source>
        <dbReference type="EMBL" id="MET4578360.1"/>
    </source>
</evidence>
<dbReference type="Pfam" id="PF00561">
    <property type="entry name" value="Abhydrolase_1"/>
    <property type="match status" value="1"/>
</dbReference>
<dbReference type="PANTHER" id="PTHR43798:SF31">
    <property type="entry name" value="AB HYDROLASE SUPERFAMILY PROTEIN YCLE"/>
    <property type="match status" value="1"/>
</dbReference>
<dbReference type="SUPFAM" id="SSF53474">
    <property type="entry name" value="alpha/beta-Hydrolases"/>
    <property type="match status" value="1"/>
</dbReference>
<dbReference type="EC" id="3.7.1.9" evidence="3"/>
<dbReference type="InterPro" id="IPR000639">
    <property type="entry name" value="Epox_hydrolase-like"/>
</dbReference>
<gene>
    <name evidence="3" type="ORF">ABIE13_003476</name>
</gene>